<evidence type="ECO:0000256" key="2">
    <source>
        <dbReference type="ARBA" id="ARBA00007265"/>
    </source>
</evidence>
<dbReference type="PATRIC" id="fig|292563.3.peg.1411"/>
<evidence type="ECO:0000259" key="14">
    <source>
        <dbReference type="Pfam" id="PF13735"/>
    </source>
</evidence>
<dbReference type="Pfam" id="PF13735">
    <property type="entry name" value="tRNA_NucTran2_2"/>
    <property type="match status" value="1"/>
</dbReference>
<dbReference type="GO" id="GO:0008033">
    <property type="term" value="P:tRNA processing"/>
    <property type="evidence" value="ECO:0007669"/>
    <property type="project" value="UniProtKB-KW"/>
</dbReference>
<reference evidence="16" key="1">
    <citation type="journal article" date="2013" name="Proc. Natl. Acad. Sci. U.S.A.">
        <title>Improving the coverage of the cyanobacterial phylum using diversity-driven genome sequencing.</title>
        <authorList>
            <person name="Shih P.M."/>
            <person name="Wu D."/>
            <person name="Latifi A."/>
            <person name="Axen S.D."/>
            <person name="Fewer D.P."/>
            <person name="Talla E."/>
            <person name="Calteau A."/>
            <person name="Cai F."/>
            <person name="Tandeau de Marsac N."/>
            <person name="Rippka R."/>
            <person name="Herdman M."/>
            <person name="Sivonen K."/>
            <person name="Coursin T."/>
            <person name="Laurent T."/>
            <person name="Goodwin L."/>
            <person name="Nolan M."/>
            <person name="Davenport K.W."/>
            <person name="Han C.S."/>
            <person name="Rubin E.M."/>
            <person name="Eisen J.A."/>
            <person name="Woyke T."/>
            <person name="Gugger M."/>
            <person name="Kerfeld C.A."/>
        </authorList>
    </citation>
    <scope>NUCLEOTIDE SEQUENCE [LARGE SCALE GENOMIC DNA]</scope>
    <source>
        <strain evidence="16">ATCC 29140 / PCC 7202</strain>
    </source>
</reference>
<dbReference type="Gene3D" id="1.10.3090.10">
    <property type="entry name" value="cca-adding enzyme, domain 2"/>
    <property type="match status" value="1"/>
</dbReference>
<feature type="domain" description="tRNA nucleotidyltransferase/poly(A) polymerase RNA and SrmB- binding" evidence="13">
    <location>
        <begin position="159"/>
        <end position="219"/>
    </location>
</feature>
<keyword evidence="9" id="KW-0460">Magnesium</keyword>
<evidence type="ECO:0000256" key="4">
    <source>
        <dbReference type="ARBA" id="ARBA00022679"/>
    </source>
</evidence>
<dbReference type="GO" id="GO:0046872">
    <property type="term" value="F:metal ion binding"/>
    <property type="evidence" value="ECO:0007669"/>
    <property type="project" value="UniProtKB-KW"/>
</dbReference>
<dbReference type="PANTHER" id="PTHR47545:SF2">
    <property type="entry name" value="CC-ADDING TRNA NUCLEOTIDYLTRANSFERASE"/>
    <property type="match status" value="1"/>
</dbReference>
<keyword evidence="7" id="KW-0479">Metal-binding</keyword>
<dbReference type="BioCyc" id="CSTA292563:G1353-1363-MONOMER"/>
<dbReference type="GO" id="GO:0000049">
    <property type="term" value="F:tRNA binding"/>
    <property type="evidence" value="ECO:0007669"/>
    <property type="project" value="UniProtKB-KW"/>
</dbReference>
<evidence type="ECO:0000256" key="9">
    <source>
        <dbReference type="ARBA" id="ARBA00022842"/>
    </source>
</evidence>
<comment type="similarity">
    <text evidence="2 11">Belongs to the tRNA nucleotidyltransferase/poly(A) polymerase family.</text>
</comment>
<keyword evidence="4 11" id="KW-0808">Transferase</keyword>
<evidence type="ECO:0000259" key="12">
    <source>
        <dbReference type="Pfam" id="PF01743"/>
    </source>
</evidence>
<keyword evidence="10 11" id="KW-0694">RNA-binding</keyword>
<gene>
    <name evidence="15" type="ordered locus">Cyast_1350</name>
</gene>
<feature type="domain" description="Poly A polymerase head" evidence="12">
    <location>
        <begin position="22"/>
        <end position="134"/>
    </location>
</feature>
<evidence type="ECO:0000313" key="15">
    <source>
        <dbReference type="EMBL" id="AFZ47315.1"/>
    </source>
</evidence>
<keyword evidence="3" id="KW-0820">tRNA-binding</keyword>
<dbReference type="STRING" id="292563.Cyast_1350"/>
<dbReference type="SUPFAM" id="SSF81301">
    <property type="entry name" value="Nucleotidyltransferase"/>
    <property type="match status" value="1"/>
</dbReference>
<proteinExistence type="inferred from homology"/>
<dbReference type="GO" id="GO:0000166">
    <property type="term" value="F:nucleotide binding"/>
    <property type="evidence" value="ECO:0007669"/>
    <property type="project" value="UniProtKB-KW"/>
</dbReference>
<evidence type="ECO:0000256" key="8">
    <source>
        <dbReference type="ARBA" id="ARBA00022741"/>
    </source>
</evidence>
<dbReference type="EMBL" id="CP003940">
    <property type="protein sequence ID" value="AFZ47315.1"/>
    <property type="molecule type" value="Genomic_DNA"/>
</dbReference>
<accession>K9YLP1</accession>
<evidence type="ECO:0000256" key="3">
    <source>
        <dbReference type="ARBA" id="ARBA00022555"/>
    </source>
</evidence>
<sequence length="407" mass="46509">MYIADFLRELLPFDLDFLPPDAYLVGGVVRDALLHRKRDYIDLDFVMPKGAVETARFIARKYGMGFVVLDAQREIARVVFPSATVDFAKQEGDSLVDDLCRRDYCLNAIALNLYNKEIIDPLEGQKDLEQGIIRMVSSKNLEDDPLRILRAYRQASQLGFTIDSKTRNTIKQLSPLLCQVAAERVKTELNYLLQSNNGNYWLQQAYQDSVLSHWLENITSEKITNLFKIDETLTILSKKYPQFKNLTPEFLALAKLSCLTSQNVDIAKTELLKLKPSKNEIKAVTTTIKYLPELLNFSKKTTLREQYFFFLNIGNIFPLIALRATSLQSNNQPLIDQLIKRYFDNHDLVAHPQSLITGNDLITELNLKPSPLIKEILTEVQIAHIEGKINNSAQAINFVQTYLDSQN</sequence>
<dbReference type="InterPro" id="IPR032810">
    <property type="entry name" value="CCA-adding_enz_C"/>
</dbReference>
<dbReference type="Proteomes" id="UP000010483">
    <property type="component" value="Chromosome"/>
</dbReference>
<feature type="domain" description="CCA-adding enzyme C-terminal" evidence="14">
    <location>
        <begin position="249"/>
        <end position="396"/>
    </location>
</feature>
<dbReference type="PANTHER" id="PTHR47545">
    <property type="entry name" value="MULTIFUNCTIONAL CCA PROTEIN"/>
    <property type="match status" value="1"/>
</dbReference>
<dbReference type="InterPro" id="IPR050124">
    <property type="entry name" value="tRNA_CCA-adding_enzyme"/>
</dbReference>
<evidence type="ECO:0000256" key="5">
    <source>
        <dbReference type="ARBA" id="ARBA00022694"/>
    </source>
</evidence>
<dbReference type="SUPFAM" id="SSF81891">
    <property type="entry name" value="Poly A polymerase C-terminal region-like"/>
    <property type="match status" value="1"/>
</dbReference>
<protein>
    <submittedName>
        <fullName evidence="15">Polynucleotide adenylyltransferase region</fullName>
    </submittedName>
</protein>
<keyword evidence="16" id="KW-1185">Reference proteome</keyword>
<evidence type="ECO:0000313" key="16">
    <source>
        <dbReference type="Proteomes" id="UP000010483"/>
    </source>
</evidence>
<name>K9YLP1_CYASC</name>
<dbReference type="HOGENOM" id="CLU_015961_6_0_3"/>
<dbReference type="InterPro" id="IPR002646">
    <property type="entry name" value="PolA_pol_head_dom"/>
</dbReference>
<dbReference type="InterPro" id="IPR032828">
    <property type="entry name" value="PolyA_RNA-bd"/>
</dbReference>
<comment type="cofactor">
    <cofactor evidence="1">
        <name>Mg(2+)</name>
        <dbReference type="ChEBI" id="CHEBI:18420"/>
    </cofactor>
</comment>
<dbReference type="Pfam" id="PF12627">
    <property type="entry name" value="PolyA_pol_RNAbd"/>
    <property type="match status" value="1"/>
</dbReference>
<dbReference type="AlphaFoldDB" id="K9YLP1"/>
<evidence type="ECO:0000256" key="10">
    <source>
        <dbReference type="ARBA" id="ARBA00022884"/>
    </source>
</evidence>
<keyword evidence="8" id="KW-0547">Nucleotide-binding</keyword>
<dbReference type="eggNOG" id="COG0617">
    <property type="taxonomic scope" value="Bacteria"/>
</dbReference>
<keyword evidence="6 15" id="KW-0548">Nucleotidyltransferase</keyword>
<evidence type="ECO:0000259" key="13">
    <source>
        <dbReference type="Pfam" id="PF12627"/>
    </source>
</evidence>
<keyword evidence="5" id="KW-0819">tRNA processing</keyword>
<dbReference type="InterPro" id="IPR043519">
    <property type="entry name" value="NT_sf"/>
</dbReference>
<evidence type="ECO:0000256" key="1">
    <source>
        <dbReference type="ARBA" id="ARBA00001946"/>
    </source>
</evidence>
<dbReference type="Gene3D" id="3.30.460.10">
    <property type="entry name" value="Beta Polymerase, domain 2"/>
    <property type="match status" value="1"/>
</dbReference>
<evidence type="ECO:0000256" key="11">
    <source>
        <dbReference type="RuleBase" id="RU003953"/>
    </source>
</evidence>
<organism evidence="15 16">
    <name type="scientific">Cyanobacterium stanieri (strain ATCC 29140 / PCC 7202)</name>
    <dbReference type="NCBI Taxonomy" id="292563"/>
    <lineage>
        <taxon>Bacteria</taxon>
        <taxon>Bacillati</taxon>
        <taxon>Cyanobacteriota</taxon>
        <taxon>Cyanophyceae</taxon>
        <taxon>Oscillatoriophycideae</taxon>
        <taxon>Chroococcales</taxon>
        <taxon>Geminocystaceae</taxon>
        <taxon>Cyanobacterium</taxon>
    </lineage>
</organism>
<dbReference type="CDD" id="cd05398">
    <property type="entry name" value="NT_ClassII-CCAase"/>
    <property type="match status" value="1"/>
</dbReference>
<evidence type="ECO:0000256" key="6">
    <source>
        <dbReference type="ARBA" id="ARBA00022695"/>
    </source>
</evidence>
<evidence type="ECO:0000256" key="7">
    <source>
        <dbReference type="ARBA" id="ARBA00022723"/>
    </source>
</evidence>
<dbReference type="KEGG" id="csn:Cyast_1350"/>
<dbReference type="GO" id="GO:0016779">
    <property type="term" value="F:nucleotidyltransferase activity"/>
    <property type="evidence" value="ECO:0007669"/>
    <property type="project" value="UniProtKB-KW"/>
</dbReference>
<dbReference type="Pfam" id="PF01743">
    <property type="entry name" value="PolyA_pol"/>
    <property type="match status" value="1"/>
</dbReference>